<dbReference type="PANTHER" id="PTHR43792:SF1">
    <property type="entry name" value="N-ACETYLTRANSFERASE DOMAIN-CONTAINING PROTEIN"/>
    <property type="match status" value="1"/>
</dbReference>
<accession>A0ABW3ZNS1</accession>
<dbReference type="InterPro" id="IPR016181">
    <property type="entry name" value="Acyl_CoA_acyltransferase"/>
</dbReference>
<sequence length="168" mass="18590">MSAPRLTTERLILRLPSEADLPACSAYMASERARFTGGPVTEPMDQWRGFLAVLGHWALRGYGFFMVTLRDGTPVGRVGIINHVMWPEPELGWHIFEGMEGQGYAYEAALAARTWAASELGFTRLISQIHPENARSIALAERLGATLEGEGTLLGHPCLNYRHPEVMP</sequence>
<dbReference type="EC" id="2.3.-.-" evidence="2"/>
<dbReference type="GO" id="GO:0016746">
    <property type="term" value="F:acyltransferase activity"/>
    <property type="evidence" value="ECO:0007669"/>
    <property type="project" value="UniProtKB-KW"/>
</dbReference>
<protein>
    <submittedName>
        <fullName evidence="2">GNAT family N-acetyltransferase</fullName>
        <ecNumber evidence="2">2.3.-.-</ecNumber>
    </submittedName>
</protein>
<evidence type="ECO:0000259" key="1">
    <source>
        <dbReference type="PROSITE" id="PS51186"/>
    </source>
</evidence>
<reference evidence="3" key="1">
    <citation type="journal article" date="2019" name="Int. J. Syst. Evol. Microbiol.">
        <title>The Global Catalogue of Microorganisms (GCM) 10K type strain sequencing project: providing services to taxonomists for standard genome sequencing and annotation.</title>
        <authorList>
            <consortium name="The Broad Institute Genomics Platform"/>
            <consortium name="The Broad Institute Genome Sequencing Center for Infectious Disease"/>
            <person name="Wu L."/>
            <person name="Ma J."/>
        </authorList>
    </citation>
    <scope>NUCLEOTIDE SEQUENCE [LARGE SCALE GENOMIC DNA]</scope>
    <source>
        <strain evidence="3">CCUG 62953</strain>
    </source>
</reference>
<name>A0ABW3ZNS1_9RHOB</name>
<dbReference type="SUPFAM" id="SSF55729">
    <property type="entry name" value="Acyl-CoA N-acyltransferases (Nat)"/>
    <property type="match status" value="1"/>
</dbReference>
<comment type="caution">
    <text evidence="2">The sequence shown here is derived from an EMBL/GenBank/DDBJ whole genome shotgun (WGS) entry which is preliminary data.</text>
</comment>
<keyword evidence="2" id="KW-0808">Transferase</keyword>
<dbReference type="RefSeq" id="WP_386806181.1">
    <property type="nucleotide sequence ID" value="NZ_JBHTMU010000057.1"/>
</dbReference>
<dbReference type="PROSITE" id="PS51186">
    <property type="entry name" value="GNAT"/>
    <property type="match status" value="1"/>
</dbReference>
<evidence type="ECO:0000313" key="3">
    <source>
        <dbReference type="Proteomes" id="UP001597135"/>
    </source>
</evidence>
<dbReference type="InterPro" id="IPR000182">
    <property type="entry name" value="GNAT_dom"/>
</dbReference>
<dbReference type="InterPro" id="IPR051531">
    <property type="entry name" value="N-acetyltransferase"/>
</dbReference>
<organism evidence="2 3">
    <name type="scientific">Litorisediminicola beolgyonensis</name>
    <dbReference type="NCBI Taxonomy" id="1173614"/>
    <lineage>
        <taxon>Bacteria</taxon>
        <taxon>Pseudomonadati</taxon>
        <taxon>Pseudomonadota</taxon>
        <taxon>Alphaproteobacteria</taxon>
        <taxon>Rhodobacterales</taxon>
        <taxon>Paracoccaceae</taxon>
        <taxon>Litorisediminicola</taxon>
    </lineage>
</organism>
<proteinExistence type="predicted"/>
<dbReference type="PANTHER" id="PTHR43792">
    <property type="entry name" value="GNAT FAMILY, PUTATIVE (AFU_ORTHOLOGUE AFUA_3G00765)-RELATED-RELATED"/>
    <property type="match status" value="1"/>
</dbReference>
<dbReference type="Gene3D" id="3.40.630.30">
    <property type="match status" value="1"/>
</dbReference>
<feature type="domain" description="N-acetyltransferase" evidence="1">
    <location>
        <begin position="11"/>
        <end position="168"/>
    </location>
</feature>
<keyword evidence="3" id="KW-1185">Reference proteome</keyword>
<evidence type="ECO:0000313" key="2">
    <source>
        <dbReference type="EMBL" id="MFD1344603.1"/>
    </source>
</evidence>
<dbReference type="EMBL" id="JBHTMU010000057">
    <property type="protein sequence ID" value="MFD1344603.1"/>
    <property type="molecule type" value="Genomic_DNA"/>
</dbReference>
<keyword evidence="2" id="KW-0012">Acyltransferase</keyword>
<gene>
    <name evidence="2" type="ORF">ACFQ4E_19385</name>
</gene>
<dbReference type="Proteomes" id="UP001597135">
    <property type="component" value="Unassembled WGS sequence"/>
</dbReference>
<dbReference type="Pfam" id="PF13302">
    <property type="entry name" value="Acetyltransf_3"/>
    <property type="match status" value="1"/>
</dbReference>